<dbReference type="Proteomes" id="UP001500979">
    <property type="component" value="Unassembled WGS sequence"/>
</dbReference>
<reference evidence="2 3" key="1">
    <citation type="journal article" date="2019" name="Int. J. Syst. Evol. Microbiol.">
        <title>The Global Catalogue of Microorganisms (GCM) 10K type strain sequencing project: providing services to taxonomists for standard genome sequencing and annotation.</title>
        <authorList>
            <consortium name="The Broad Institute Genomics Platform"/>
            <consortium name="The Broad Institute Genome Sequencing Center for Infectious Disease"/>
            <person name="Wu L."/>
            <person name="Ma J."/>
        </authorList>
    </citation>
    <scope>NUCLEOTIDE SEQUENCE [LARGE SCALE GENOMIC DNA]</scope>
    <source>
        <strain evidence="2 3">JCM 9383</strain>
    </source>
</reference>
<dbReference type="PANTHER" id="PTHR47534:SF3">
    <property type="entry name" value="ALCOHOL DEHYDROGENASE-LIKE C-TERMINAL DOMAIN-CONTAINING PROTEIN"/>
    <property type="match status" value="1"/>
</dbReference>
<accession>A0ABN3V9H3</accession>
<protein>
    <recommendedName>
        <fullName evidence="4">Oxidoreductase</fullName>
    </recommendedName>
</protein>
<dbReference type="Gene3D" id="3.40.50.720">
    <property type="entry name" value="NAD(P)-binding Rossmann-like Domain"/>
    <property type="match status" value="1"/>
</dbReference>
<dbReference type="Pfam" id="PF00106">
    <property type="entry name" value="adh_short"/>
    <property type="match status" value="1"/>
</dbReference>
<name>A0ABN3V9H3_9PSEU</name>
<dbReference type="EMBL" id="BAAAUX010000011">
    <property type="protein sequence ID" value="GAA2785152.1"/>
    <property type="molecule type" value="Genomic_DNA"/>
</dbReference>
<dbReference type="SUPFAM" id="SSF51735">
    <property type="entry name" value="NAD(P)-binding Rossmann-fold domains"/>
    <property type="match status" value="1"/>
</dbReference>
<evidence type="ECO:0000256" key="1">
    <source>
        <dbReference type="ARBA" id="ARBA00023002"/>
    </source>
</evidence>
<dbReference type="InterPro" id="IPR002347">
    <property type="entry name" value="SDR_fam"/>
</dbReference>
<organism evidence="2 3">
    <name type="scientific">Saccharopolyspora taberi</name>
    <dbReference type="NCBI Taxonomy" id="60895"/>
    <lineage>
        <taxon>Bacteria</taxon>
        <taxon>Bacillati</taxon>
        <taxon>Actinomycetota</taxon>
        <taxon>Actinomycetes</taxon>
        <taxon>Pseudonocardiales</taxon>
        <taxon>Pseudonocardiaceae</taxon>
        <taxon>Saccharopolyspora</taxon>
    </lineage>
</organism>
<evidence type="ECO:0008006" key="4">
    <source>
        <dbReference type="Google" id="ProtNLM"/>
    </source>
</evidence>
<evidence type="ECO:0000313" key="3">
    <source>
        <dbReference type="Proteomes" id="UP001500979"/>
    </source>
</evidence>
<gene>
    <name evidence="2" type="ORF">GCM10010470_19060</name>
</gene>
<comment type="caution">
    <text evidence="2">The sequence shown here is derived from an EMBL/GenBank/DDBJ whole genome shotgun (WGS) entry which is preliminary data.</text>
</comment>
<dbReference type="InterPro" id="IPR036291">
    <property type="entry name" value="NAD(P)-bd_dom_sf"/>
</dbReference>
<proteinExistence type="predicted"/>
<keyword evidence="3" id="KW-1185">Reference proteome</keyword>
<evidence type="ECO:0000313" key="2">
    <source>
        <dbReference type="EMBL" id="GAA2785152.1"/>
    </source>
</evidence>
<sequence>MVITGGTDGIGRALALAHLERGDNVLVVGRDPEKGKEFGTGFLAADLSLVRENRAVVAEVEARFPELDVLVLCARHYLSARRETAEGFEHNFALFYLSRFLLSHGLSGSLEKAANPVVMNVAGPGADLSAVRWDDLGSTRDYDGAAAMTQAGKLNDLLGVSFAERADRTRYVLFHPGVVATSFSGEYDGPTAAHVEAMKRSATPVETAVWPIVERIDDPPAEPLSAFVRDRRIDVHGVSFDRRAAARLHDRTLELLDGI</sequence>
<dbReference type="PANTHER" id="PTHR47534">
    <property type="entry name" value="YALI0E05731P"/>
    <property type="match status" value="1"/>
</dbReference>
<keyword evidence="1" id="KW-0560">Oxidoreductase</keyword>
<dbReference type="InterPro" id="IPR052228">
    <property type="entry name" value="Sec_Metab_Biosynth_Oxidored"/>
</dbReference>